<feature type="region of interest" description="Disordered" evidence="2">
    <location>
        <begin position="43"/>
        <end position="94"/>
    </location>
</feature>
<keyword evidence="4" id="KW-1185">Reference proteome</keyword>
<dbReference type="InParanoid" id="A0A0G4FD30"/>
<feature type="region of interest" description="Disordered" evidence="2">
    <location>
        <begin position="109"/>
        <end position="130"/>
    </location>
</feature>
<feature type="region of interest" description="Disordered" evidence="2">
    <location>
        <begin position="1"/>
        <end position="27"/>
    </location>
</feature>
<feature type="region of interest" description="Disordered" evidence="2">
    <location>
        <begin position="137"/>
        <end position="156"/>
    </location>
</feature>
<feature type="compositionally biased region" description="Basic and acidic residues" evidence="2">
    <location>
        <begin position="14"/>
        <end position="23"/>
    </location>
</feature>
<feature type="coiled-coil region" evidence="1">
    <location>
        <begin position="160"/>
        <end position="187"/>
    </location>
</feature>
<keyword evidence="1" id="KW-0175">Coiled coil</keyword>
<evidence type="ECO:0000313" key="3">
    <source>
        <dbReference type="EMBL" id="CEM10759.1"/>
    </source>
</evidence>
<dbReference type="Proteomes" id="UP000041254">
    <property type="component" value="Unassembled WGS sequence"/>
</dbReference>
<proteinExistence type="predicted"/>
<feature type="compositionally biased region" description="Pro residues" evidence="2">
    <location>
        <begin position="68"/>
        <end position="84"/>
    </location>
</feature>
<feature type="compositionally biased region" description="Low complexity" evidence="2">
    <location>
        <begin position="43"/>
        <end position="60"/>
    </location>
</feature>
<sequence length="324" mass="35025">MRDEASTQIVTGVEDPKIHEGGREQIAVGADTKLSQYKDTTTANNALNSNNVNVPNTANLQDLNSQHQPPPDTRIPLLGSPPPSDRGVPTGAPPYAINTAALPQTQMPQVHKPASTHGPEPGVSDGGAAVSGIGASVGGGAAAARSGGMAGGTNGDAKVVDRAKLTAEAKQREKEKLQEMVKEFAKSVMGGMSCEYVDNHTLKLKPATYTIDRALRLFSVQTKDAPADADPLVAFEITKMVEIHRHYKKMPPLMSLPDPTTAMSSNDLARLICIQYTHDDRPMYMLLCLRDPADQERFFTCMKILRWAMEGRQTNEPKRTPSDR</sequence>
<dbReference type="AlphaFoldDB" id="A0A0G4FD30"/>
<dbReference type="OrthoDB" id="354357at2759"/>
<name>A0A0G4FD30_VITBC</name>
<dbReference type="EMBL" id="CDMY01000405">
    <property type="protein sequence ID" value="CEM10759.1"/>
    <property type="molecule type" value="Genomic_DNA"/>
</dbReference>
<evidence type="ECO:0000256" key="2">
    <source>
        <dbReference type="SAM" id="MobiDB-lite"/>
    </source>
</evidence>
<evidence type="ECO:0000313" key="4">
    <source>
        <dbReference type="Proteomes" id="UP000041254"/>
    </source>
</evidence>
<organism evidence="3 4">
    <name type="scientific">Vitrella brassicaformis (strain CCMP3155)</name>
    <dbReference type="NCBI Taxonomy" id="1169540"/>
    <lineage>
        <taxon>Eukaryota</taxon>
        <taxon>Sar</taxon>
        <taxon>Alveolata</taxon>
        <taxon>Colpodellida</taxon>
        <taxon>Vitrellaceae</taxon>
        <taxon>Vitrella</taxon>
    </lineage>
</organism>
<gene>
    <name evidence="3" type="ORF">Vbra_15014</name>
</gene>
<protein>
    <submittedName>
        <fullName evidence="3">Uncharacterized protein</fullName>
    </submittedName>
</protein>
<feature type="compositionally biased region" description="Polar residues" evidence="2">
    <location>
        <begin position="1"/>
        <end position="10"/>
    </location>
</feature>
<accession>A0A0G4FD30</accession>
<reference evidence="3 4" key="1">
    <citation type="submission" date="2014-11" db="EMBL/GenBank/DDBJ databases">
        <authorList>
            <person name="Zhu J."/>
            <person name="Qi W."/>
            <person name="Song R."/>
        </authorList>
    </citation>
    <scope>NUCLEOTIDE SEQUENCE [LARGE SCALE GENOMIC DNA]</scope>
</reference>
<dbReference type="VEuPathDB" id="CryptoDB:Vbra_15014"/>
<evidence type="ECO:0000256" key="1">
    <source>
        <dbReference type="SAM" id="Coils"/>
    </source>
</evidence>